<feature type="non-terminal residue" evidence="2">
    <location>
        <position position="1"/>
    </location>
</feature>
<protein>
    <submittedName>
        <fullName evidence="2">Uncharacterized protein</fullName>
    </submittedName>
</protein>
<dbReference type="AlphaFoldDB" id="A0A6A5SVZ7"/>
<evidence type="ECO:0000256" key="1">
    <source>
        <dbReference type="SAM" id="Phobius"/>
    </source>
</evidence>
<evidence type="ECO:0000313" key="3">
    <source>
        <dbReference type="Proteomes" id="UP000800038"/>
    </source>
</evidence>
<keyword evidence="1" id="KW-0472">Membrane</keyword>
<gene>
    <name evidence="2" type="ORF">EJ02DRAFT_481956</name>
</gene>
<evidence type="ECO:0000313" key="2">
    <source>
        <dbReference type="EMBL" id="KAF1944413.1"/>
    </source>
</evidence>
<dbReference type="Proteomes" id="UP000800038">
    <property type="component" value="Unassembled WGS sequence"/>
</dbReference>
<dbReference type="EMBL" id="ML976017">
    <property type="protein sequence ID" value="KAF1944413.1"/>
    <property type="molecule type" value="Genomic_DNA"/>
</dbReference>
<keyword evidence="1" id="KW-1133">Transmembrane helix</keyword>
<feature type="transmembrane region" description="Helical" evidence="1">
    <location>
        <begin position="319"/>
        <end position="346"/>
    </location>
</feature>
<keyword evidence="3" id="KW-1185">Reference proteome</keyword>
<organism evidence="2 3">
    <name type="scientific">Clathrospora elynae</name>
    <dbReference type="NCBI Taxonomy" id="706981"/>
    <lineage>
        <taxon>Eukaryota</taxon>
        <taxon>Fungi</taxon>
        <taxon>Dikarya</taxon>
        <taxon>Ascomycota</taxon>
        <taxon>Pezizomycotina</taxon>
        <taxon>Dothideomycetes</taxon>
        <taxon>Pleosporomycetidae</taxon>
        <taxon>Pleosporales</taxon>
        <taxon>Diademaceae</taxon>
        <taxon>Clathrospora</taxon>
    </lineage>
</organism>
<accession>A0A6A5SVZ7</accession>
<name>A0A6A5SVZ7_9PLEO</name>
<proteinExistence type="predicted"/>
<dbReference type="OrthoDB" id="3825435at2759"/>
<sequence length="350" mass="38757">FQKPFLNGDENAAVVASRSTGSHVLGLNGDHQVDVTVNGQTAHLNTVQRATSGDQAPGNGRLGYFIELSPGMLVTVNDQTYYNDDDDEPSTTFYIRPLELYITMEPLSQQIFFYRIAAILKTTSNRSKKPTAGELGRRDGNGDVDAANTTMTWTPIPPAAANAANAAFLFCHQLTTSGLLKIVLERRYFKTTRYQDAMTEESRHEGALDTAVAKYDITYNVRVHPAVPAPSPAKGKNLKALKRRHDDADLEFLDSCVHTSITTRAEVGERRKECGDDEGLGFLESGDVDGDREVEIIRARLPARKRQRRQSESFSPRRVLSFALVSVLYGYDTIFLLFVCAVLKFVCIVA</sequence>
<reference evidence="2" key="1">
    <citation type="journal article" date="2020" name="Stud. Mycol.">
        <title>101 Dothideomycetes genomes: a test case for predicting lifestyles and emergence of pathogens.</title>
        <authorList>
            <person name="Haridas S."/>
            <person name="Albert R."/>
            <person name="Binder M."/>
            <person name="Bloem J."/>
            <person name="Labutti K."/>
            <person name="Salamov A."/>
            <person name="Andreopoulos B."/>
            <person name="Baker S."/>
            <person name="Barry K."/>
            <person name="Bills G."/>
            <person name="Bluhm B."/>
            <person name="Cannon C."/>
            <person name="Castanera R."/>
            <person name="Culley D."/>
            <person name="Daum C."/>
            <person name="Ezra D."/>
            <person name="Gonzalez J."/>
            <person name="Henrissat B."/>
            <person name="Kuo A."/>
            <person name="Liang C."/>
            <person name="Lipzen A."/>
            <person name="Lutzoni F."/>
            <person name="Magnuson J."/>
            <person name="Mondo S."/>
            <person name="Nolan M."/>
            <person name="Ohm R."/>
            <person name="Pangilinan J."/>
            <person name="Park H.-J."/>
            <person name="Ramirez L."/>
            <person name="Alfaro M."/>
            <person name="Sun H."/>
            <person name="Tritt A."/>
            <person name="Yoshinaga Y."/>
            <person name="Zwiers L.-H."/>
            <person name="Turgeon B."/>
            <person name="Goodwin S."/>
            <person name="Spatafora J."/>
            <person name="Crous P."/>
            <person name="Grigoriev I."/>
        </authorList>
    </citation>
    <scope>NUCLEOTIDE SEQUENCE</scope>
    <source>
        <strain evidence="2">CBS 161.51</strain>
    </source>
</reference>
<keyword evidence="1" id="KW-0812">Transmembrane</keyword>